<feature type="transmembrane region" description="Helical" evidence="7">
    <location>
        <begin position="199"/>
        <end position="219"/>
    </location>
</feature>
<keyword evidence="3" id="KW-1003">Cell membrane</keyword>
<dbReference type="InterPro" id="IPR000515">
    <property type="entry name" value="MetI-like"/>
</dbReference>
<name>A0A7T1AMK4_ATRLM</name>
<gene>
    <name evidence="9" type="primary">sugA_14</name>
    <name evidence="9" type="ORF">RT761_01913</name>
</gene>
<protein>
    <submittedName>
        <fullName evidence="9">Trehalose transport system permease protein SugA</fullName>
    </submittedName>
</protein>
<dbReference type="GO" id="GO:0055085">
    <property type="term" value="P:transmembrane transport"/>
    <property type="evidence" value="ECO:0007669"/>
    <property type="project" value="InterPro"/>
</dbReference>
<feature type="transmembrane region" description="Helical" evidence="7">
    <location>
        <begin position="156"/>
        <end position="179"/>
    </location>
</feature>
<comment type="subcellular location">
    <subcellularLocation>
        <location evidence="1 7">Cell membrane</location>
        <topology evidence="1 7">Multi-pass membrane protein</topology>
    </subcellularLocation>
</comment>
<reference evidence="9 10" key="1">
    <citation type="journal article" date="2021" name="Nat. Commun.">
        <title>Isolation of a member of the candidate phylum Atribacteria reveals a unique cell membrane structure.</title>
        <authorList>
            <person name="Taiki K."/>
            <person name="Nobu M.K."/>
            <person name="Kusada H."/>
            <person name="Meng X.-Y."/>
            <person name="Hosoki N."/>
            <person name="Uematsu K."/>
            <person name="Yoshioka H."/>
            <person name="Kamagata Y."/>
            <person name="Tamaki H."/>
        </authorList>
    </citation>
    <scope>NUCLEOTIDE SEQUENCE [LARGE SCALE GENOMIC DNA]</scope>
    <source>
        <strain evidence="9 10">RT761</strain>
    </source>
</reference>
<feature type="transmembrane region" description="Helical" evidence="7">
    <location>
        <begin position="265"/>
        <end position="282"/>
    </location>
</feature>
<evidence type="ECO:0000256" key="2">
    <source>
        <dbReference type="ARBA" id="ARBA00022448"/>
    </source>
</evidence>
<dbReference type="KEGG" id="alam:RT761_01913"/>
<evidence type="ECO:0000313" key="9">
    <source>
        <dbReference type="EMBL" id="QPM68691.1"/>
    </source>
</evidence>
<keyword evidence="10" id="KW-1185">Reference proteome</keyword>
<dbReference type="RefSeq" id="WP_218111186.1">
    <property type="nucleotide sequence ID" value="NZ_CP065383.1"/>
</dbReference>
<dbReference type="PANTHER" id="PTHR43005">
    <property type="entry name" value="BLR7065 PROTEIN"/>
    <property type="match status" value="1"/>
</dbReference>
<comment type="similarity">
    <text evidence="7">Belongs to the binding-protein-dependent transport system permease family.</text>
</comment>
<dbReference type="Gene3D" id="1.10.3720.10">
    <property type="entry name" value="MetI-like"/>
    <property type="match status" value="1"/>
</dbReference>
<feature type="transmembrane region" description="Helical" evidence="7">
    <location>
        <begin position="103"/>
        <end position="126"/>
    </location>
</feature>
<keyword evidence="2 7" id="KW-0813">Transport</keyword>
<dbReference type="PANTHER" id="PTHR43005:SF1">
    <property type="entry name" value="SPERMIDINE_PUTRESCINE TRANSPORT SYSTEM PERMEASE PROTEIN"/>
    <property type="match status" value="1"/>
</dbReference>
<feature type="transmembrane region" description="Helical" evidence="7">
    <location>
        <begin position="12"/>
        <end position="37"/>
    </location>
</feature>
<dbReference type="AlphaFoldDB" id="A0A7T1AMK4"/>
<dbReference type="SUPFAM" id="SSF161098">
    <property type="entry name" value="MetI-like"/>
    <property type="match status" value="1"/>
</dbReference>
<keyword evidence="4 7" id="KW-0812">Transmembrane</keyword>
<keyword evidence="6 7" id="KW-0472">Membrane</keyword>
<dbReference type="CDD" id="cd06261">
    <property type="entry name" value="TM_PBP2"/>
    <property type="match status" value="1"/>
</dbReference>
<feature type="domain" description="ABC transmembrane type-1" evidence="8">
    <location>
        <begin position="65"/>
        <end position="279"/>
    </location>
</feature>
<proteinExistence type="inferred from homology"/>
<dbReference type="Pfam" id="PF00528">
    <property type="entry name" value="BPD_transp_1"/>
    <property type="match status" value="1"/>
</dbReference>
<evidence type="ECO:0000256" key="1">
    <source>
        <dbReference type="ARBA" id="ARBA00004651"/>
    </source>
</evidence>
<evidence type="ECO:0000256" key="5">
    <source>
        <dbReference type="ARBA" id="ARBA00022989"/>
    </source>
</evidence>
<dbReference type="Proteomes" id="UP000594463">
    <property type="component" value="Chromosome"/>
</dbReference>
<sequence>MIQLNKHFDKTMLVLPAALFLILFSIYPLIFSFRLVFFKWFLNKPNPPSFIGLSNIQNILLDTRFWNSLRVTLVILLIAVTVETLAGLFLSLLFRDKVYGKRIIISLLMIPIMISPMVIGIIWRFILNPEIGIANYILKMIGLQPLVWLGDIKYALSTIILIDIWQWTPFMFIIFLSGMQGISPNLYEAAEVDGASEWGLIRFITIPMLKPIMYIGILIRSIDSFKMFDLVYILTRGGPVNSTETASLYIYKTGFNFFNMGKASTMSYILLIIMTFLIQRFIGKKEIV</sequence>
<keyword evidence="5 7" id="KW-1133">Transmembrane helix</keyword>
<dbReference type="GO" id="GO:0005886">
    <property type="term" value="C:plasma membrane"/>
    <property type="evidence" value="ECO:0007669"/>
    <property type="project" value="UniProtKB-SubCell"/>
</dbReference>
<dbReference type="EMBL" id="CP065383">
    <property type="protein sequence ID" value="QPM68691.1"/>
    <property type="molecule type" value="Genomic_DNA"/>
</dbReference>
<evidence type="ECO:0000256" key="6">
    <source>
        <dbReference type="ARBA" id="ARBA00023136"/>
    </source>
</evidence>
<evidence type="ECO:0000256" key="7">
    <source>
        <dbReference type="RuleBase" id="RU363032"/>
    </source>
</evidence>
<dbReference type="InterPro" id="IPR035906">
    <property type="entry name" value="MetI-like_sf"/>
</dbReference>
<dbReference type="PROSITE" id="PS50928">
    <property type="entry name" value="ABC_TM1"/>
    <property type="match status" value="1"/>
</dbReference>
<evidence type="ECO:0000256" key="3">
    <source>
        <dbReference type="ARBA" id="ARBA00022475"/>
    </source>
</evidence>
<evidence type="ECO:0000256" key="4">
    <source>
        <dbReference type="ARBA" id="ARBA00022692"/>
    </source>
</evidence>
<feature type="transmembrane region" description="Helical" evidence="7">
    <location>
        <begin position="71"/>
        <end position="94"/>
    </location>
</feature>
<evidence type="ECO:0000313" key="10">
    <source>
        <dbReference type="Proteomes" id="UP000594463"/>
    </source>
</evidence>
<accession>A0A7T1AMK4</accession>
<organism evidence="9 10">
    <name type="scientific">Atribacter laminatus</name>
    <dbReference type="NCBI Taxonomy" id="2847778"/>
    <lineage>
        <taxon>Bacteria</taxon>
        <taxon>Pseudomonadati</taxon>
        <taxon>Atribacterota</taxon>
        <taxon>Atribacteria</taxon>
        <taxon>Atribacterales</taxon>
        <taxon>Atribacteraceae</taxon>
        <taxon>Atribacter</taxon>
    </lineage>
</organism>
<evidence type="ECO:0000259" key="8">
    <source>
        <dbReference type="PROSITE" id="PS50928"/>
    </source>
</evidence>